<feature type="region of interest" description="Disordered" evidence="1">
    <location>
        <begin position="22"/>
        <end position="69"/>
    </location>
</feature>
<sequence>MPSFLIKSLFLFGITFSLGLGCGGSDQNSTPVQGNAANTEPNNQSNNDGAASPDDSNSPDSNDDSSDNN</sequence>
<feature type="compositionally biased region" description="Polar residues" evidence="1">
    <location>
        <begin position="25"/>
        <end position="44"/>
    </location>
</feature>
<organism evidence="2">
    <name type="scientific">marine metagenome</name>
    <dbReference type="NCBI Taxonomy" id="408172"/>
    <lineage>
        <taxon>unclassified sequences</taxon>
        <taxon>metagenomes</taxon>
        <taxon>ecological metagenomes</taxon>
    </lineage>
</organism>
<gene>
    <name evidence="2" type="ORF">METZ01_LOCUS513858</name>
</gene>
<name>A0A383EWP7_9ZZZZ</name>
<dbReference type="AlphaFoldDB" id="A0A383EWP7"/>
<feature type="non-terminal residue" evidence="2">
    <location>
        <position position="69"/>
    </location>
</feature>
<dbReference type="EMBL" id="UINC01229334">
    <property type="protein sequence ID" value="SVE61004.1"/>
    <property type="molecule type" value="Genomic_DNA"/>
</dbReference>
<dbReference type="PROSITE" id="PS51257">
    <property type="entry name" value="PROKAR_LIPOPROTEIN"/>
    <property type="match status" value="1"/>
</dbReference>
<accession>A0A383EWP7</accession>
<protein>
    <submittedName>
        <fullName evidence="2">Uncharacterized protein</fullName>
    </submittedName>
</protein>
<evidence type="ECO:0000313" key="2">
    <source>
        <dbReference type="EMBL" id="SVE61004.1"/>
    </source>
</evidence>
<feature type="compositionally biased region" description="Low complexity" evidence="1">
    <location>
        <begin position="45"/>
        <end position="60"/>
    </location>
</feature>
<evidence type="ECO:0000256" key="1">
    <source>
        <dbReference type="SAM" id="MobiDB-lite"/>
    </source>
</evidence>
<proteinExistence type="predicted"/>
<reference evidence="2" key="1">
    <citation type="submission" date="2018-05" db="EMBL/GenBank/DDBJ databases">
        <authorList>
            <person name="Lanie J.A."/>
            <person name="Ng W.-L."/>
            <person name="Kazmierczak K.M."/>
            <person name="Andrzejewski T.M."/>
            <person name="Davidsen T.M."/>
            <person name="Wayne K.J."/>
            <person name="Tettelin H."/>
            <person name="Glass J.I."/>
            <person name="Rusch D."/>
            <person name="Podicherti R."/>
            <person name="Tsui H.-C.T."/>
            <person name="Winkler M.E."/>
        </authorList>
    </citation>
    <scope>NUCLEOTIDE SEQUENCE</scope>
</reference>